<organism evidence="3 4">
    <name type="scientific">Acidianus hospitalis</name>
    <dbReference type="NCBI Taxonomy" id="563177"/>
    <lineage>
        <taxon>Archaea</taxon>
        <taxon>Thermoproteota</taxon>
        <taxon>Thermoprotei</taxon>
        <taxon>Sulfolobales</taxon>
        <taxon>Sulfolobaceae</taxon>
        <taxon>Acidianus</taxon>
    </lineage>
</organism>
<dbReference type="Pfam" id="PF04982">
    <property type="entry name" value="TM_HPP"/>
    <property type="match status" value="1"/>
</dbReference>
<dbReference type="EMBL" id="QEFD01000150">
    <property type="protein sequence ID" value="PVU75278.1"/>
    <property type="molecule type" value="Genomic_DNA"/>
</dbReference>
<feature type="domain" description="HPP transmembrane region" evidence="2">
    <location>
        <begin position="8"/>
        <end position="143"/>
    </location>
</feature>
<keyword evidence="1" id="KW-0812">Transmembrane</keyword>
<reference evidence="3 4" key="1">
    <citation type="journal article" date="2015" name="Appl. Environ. Microbiol.">
        <title>Nanoarchaeota, Their Sulfolobales Host, and Nanoarchaeota Virus Distribution across Yellowstone National Park Hot Springs.</title>
        <authorList>
            <person name="Munson-McGee J.H."/>
            <person name="Field E.K."/>
            <person name="Bateson M."/>
            <person name="Rooney C."/>
            <person name="Stepanauskas R."/>
            <person name="Young M.J."/>
        </authorList>
    </citation>
    <scope>NUCLEOTIDE SEQUENCE [LARGE SCALE GENOMIC DNA]</scope>
    <source>
        <strain evidence="3">SCGC AC-742_N10</strain>
    </source>
</reference>
<feature type="transmembrane region" description="Helical" evidence="1">
    <location>
        <begin position="55"/>
        <end position="75"/>
    </location>
</feature>
<protein>
    <submittedName>
        <fullName evidence="3">HPP family protein</fullName>
    </submittedName>
</protein>
<feature type="transmembrane region" description="Helical" evidence="1">
    <location>
        <begin position="119"/>
        <end position="139"/>
    </location>
</feature>
<evidence type="ECO:0000313" key="4">
    <source>
        <dbReference type="Proteomes" id="UP000245638"/>
    </source>
</evidence>
<keyword evidence="1" id="KW-0472">Membrane</keyword>
<name>A0A2T9X5B1_9CREN</name>
<feature type="transmembrane region" description="Helical" evidence="1">
    <location>
        <begin position="12"/>
        <end position="35"/>
    </location>
</feature>
<sequence length="148" mass="16224">MELGRKYKLFAFLNLAISITIVTFASIETHVTFILPPFLATAATKLPDPAWKFQRSLVIISSYLLSASIGIIFVLLGSGIFIAVLASIIAYGIELILNIEHPPSILATFLGVLERVSPIYILHPVLVGVLTIEGINYVISRIMKISKK</sequence>
<comment type="caution">
    <text evidence="3">The sequence shown here is derived from an EMBL/GenBank/DDBJ whole genome shotgun (WGS) entry which is preliminary data.</text>
</comment>
<dbReference type="InterPro" id="IPR058581">
    <property type="entry name" value="TM_HPP"/>
</dbReference>
<gene>
    <name evidence="3" type="ORF">DDW13_05175</name>
</gene>
<dbReference type="Proteomes" id="UP000245638">
    <property type="component" value="Unassembled WGS sequence"/>
</dbReference>
<keyword evidence="1" id="KW-1133">Transmembrane helix</keyword>
<evidence type="ECO:0000256" key="1">
    <source>
        <dbReference type="SAM" id="Phobius"/>
    </source>
</evidence>
<dbReference type="AlphaFoldDB" id="A0A2T9X5B1"/>
<accession>A0A2T9X5B1</accession>
<evidence type="ECO:0000259" key="2">
    <source>
        <dbReference type="Pfam" id="PF04982"/>
    </source>
</evidence>
<feature type="transmembrane region" description="Helical" evidence="1">
    <location>
        <begin position="80"/>
        <end position="99"/>
    </location>
</feature>
<proteinExistence type="predicted"/>
<evidence type="ECO:0000313" key="3">
    <source>
        <dbReference type="EMBL" id="PVU75278.1"/>
    </source>
</evidence>